<evidence type="ECO:0000256" key="1">
    <source>
        <dbReference type="SAM" id="MobiDB-lite"/>
    </source>
</evidence>
<organism evidence="2 3">
    <name type="scientific">Rothia aerolata</name>
    <dbReference type="NCBI Taxonomy" id="1812262"/>
    <lineage>
        <taxon>Bacteria</taxon>
        <taxon>Bacillati</taxon>
        <taxon>Actinomycetota</taxon>
        <taxon>Actinomycetes</taxon>
        <taxon>Micrococcales</taxon>
        <taxon>Micrococcaceae</taxon>
        <taxon>Rothia</taxon>
    </lineage>
</organism>
<protein>
    <submittedName>
        <fullName evidence="2">Uncharacterized protein</fullName>
    </submittedName>
</protein>
<feature type="compositionally biased region" description="Low complexity" evidence="1">
    <location>
        <begin position="41"/>
        <end position="62"/>
    </location>
</feature>
<comment type="caution">
    <text evidence="2">The sequence shown here is derived from an EMBL/GenBank/DDBJ whole genome shotgun (WGS) entry which is preliminary data.</text>
</comment>
<keyword evidence="3" id="KW-1185">Reference proteome</keyword>
<feature type="compositionally biased region" description="Polar residues" evidence="1">
    <location>
        <begin position="63"/>
        <end position="80"/>
    </location>
</feature>
<gene>
    <name evidence="2" type="ORF">GCM10007359_15860</name>
</gene>
<accession>A0A917IV66</accession>
<dbReference type="EMBL" id="BMDC01000003">
    <property type="protein sequence ID" value="GGH64003.1"/>
    <property type="molecule type" value="Genomic_DNA"/>
</dbReference>
<evidence type="ECO:0000313" key="2">
    <source>
        <dbReference type="EMBL" id="GGH64003.1"/>
    </source>
</evidence>
<dbReference type="AlphaFoldDB" id="A0A917IV66"/>
<dbReference type="Proteomes" id="UP000600171">
    <property type="component" value="Unassembled WGS sequence"/>
</dbReference>
<dbReference type="RefSeq" id="WP_188359848.1">
    <property type="nucleotide sequence ID" value="NZ_BMDC01000003.1"/>
</dbReference>
<sequence>MMKKRSQGRAAHRIATAGVLTLSVAGAGILGSEIFQEATASKVAGSSSVDSESSETSSKTTSPYVQQNTQKKVTGRSSGS</sequence>
<evidence type="ECO:0000313" key="3">
    <source>
        <dbReference type="Proteomes" id="UP000600171"/>
    </source>
</evidence>
<reference evidence="2 3" key="1">
    <citation type="journal article" date="2014" name="Int. J. Syst. Evol. Microbiol.">
        <title>Complete genome sequence of Corynebacterium casei LMG S-19264T (=DSM 44701T), isolated from a smear-ripened cheese.</title>
        <authorList>
            <consortium name="US DOE Joint Genome Institute (JGI-PGF)"/>
            <person name="Walter F."/>
            <person name="Albersmeier A."/>
            <person name="Kalinowski J."/>
            <person name="Ruckert C."/>
        </authorList>
    </citation>
    <scope>NUCLEOTIDE SEQUENCE [LARGE SCALE GENOMIC DNA]</scope>
    <source>
        <strain evidence="2 3">CCM 8669</strain>
    </source>
</reference>
<proteinExistence type="predicted"/>
<feature type="region of interest" description="Disordered" evidence="1">
    <location>
        <begin position="41"/>
        <end position="80"/>
    </location>
</feature>
<name>A0A917IV66_9MICC</name>